<evidence type="ECO:0000313" key="3">
    <source>
        <dbReference type="Proteomes" id="UP000220353"/>
    </source>
</evidence>
<dbReference type="PANTHER" id="PTHR33986:SF15">
    <property type="entry name" value="MITOCHONDRIAL FISSION PROTEIN ELM1"/>
    <property type="match status" value="1"/>
</dbReference>
<gene>
    <name evidence="2" type="ORF">CO661_02150</name>
</gene>
<comment type="caution">
    <text evidence="2">The sequence shown here is derived from an EMBL/GenBank/DDBJ whole genome shotgun (WGS) entry which is preliminary data.</text>
</comment>
<proteinExistence type="predicted"/>
<accession>A0A2A6M7C3</accession>
<dbReference type="Gene3D" id="3.40.50.2000">
    <property type="entry name" value="Glycogen Phosphorylase B"/>
    <property type="match status" value="1"/>
</dbReference>
<sequence length="350" mass="39651">MESSSAPNFRRSLGTFAQTEASDRSSGLQEHHQERTKSPDVSCVWAVAETKAGTLTQCLGVGKQLHPEPVVKLISRSRGLKRLFEPPLFRKKEQRPELVISCGFRAEPAVLDIKDTYGGRPLTVHLQRPRIEGYDLVFVSRHDWVDELSSRPNYHQMVGVPHQITSARLASIREEARNRLSPDGRPVVAVFVGGSNGAYIYDESTHENICGAIKQLEKDGWRIVVSVSRRSEDDTQRVLSTLNSESITVWDRRSENPYLSYMAASDAFLIAKDSITMPCEALATGKPVFILNLKSIPGPRLDKFERYHWDLREILQLTRLFEGKIETYTYEPLEETRRIASVIRSELTRA</sequence>
<dbReference type="AlphaFoldDB" id="A0A2A6M7C3"/>
<dbReference type="EMBL" id="NWTC01000001">
    <property type="protein sequence ID" value="PDT50447.1"/>
    <property type="molecule type" value="Genomic_DNA"/>
</dbReference>
<reference evidence="2 3" key="1">
    <citation type="submission" date="2017-09" db="EMBL/GenBank/DDBJ databases">
        <title>Comparative genomics of rhizobia isolated from Phaseolus vulgaris in China.</title>
        <authorList>
            <person name="Tong W."/>
        </authorList>
    </citation>
    <scope>NUCLEOTIDE SEQUENCE [LARGE SCALE GENOMIC DNA]</scope>
    <source>
        <strain evidence="2 3">PCH1</strain>
    </source>
</reference>
<dbReference type="InterPro" id="IPR009367">
    <property type="entry name" value="Elm1-like"/>
</dbReference>
<dbReference type="Pfam" id="PF06258">
    <property type="entry name" value="Mito_fiss_Elm1"/>
    <property type="match status" value="1"/>
</dbReference>
<evidence type="ECO:0000313" key="2">
    <source>
        <dbReference type="EMBL" id="PDT50447.1"/>
    </source>
</evidence>
<protein>
    <submittedName>
        <fullName evidence="2">Nucleoside-diphosphate sugar epimerase</fullName>
    </submittedName>
</protein>
<dbReference type="Proteomes" id="UP000220353">
    <property type="component" value="Unassembled WGS sequence"/>
</dbReference>
<dbReference type="PANTHER" id="PTHR33986">
    <property type="entry name" value="OS02G0535700 PROTEIN"/>
    <property type="match status" value="1"/>
</dbReference>
<feature type="compositionally biased region" description="Polar residues" evidence="1">
    <location>
        <begin position="15"/>
        <end position="28"/>
    </location>
</feature>
<evidence type="ECO:0000256" key="1">
    <source>
        <dbReference type="SAM" id="MobiDB-lite"/>
    </source>
</evidence>
<organism evidence="2 3">
    <name type="scientific">Rhizobium fredii</name>
    <name type="common">Sinorhizobium fredii</name>
    <dbReference type="NCBI Taxonomy" id="380"/>
    <lineage>
        <taxon>Bacteria</taxon>
        <taxon>Pseudomonadati</taxon>
        <taxon>Pseudomonadota</taxon>
        <taxon>Alphaproteobacteria</taxon>
        <taxon>Hyphomicrobiales</taxon>
        <taxon>Rhizobiaceae</taxon>
        <taxon>Sinorhizobium/Ensifer group</taxon>
        <taxon>Sinorhizobium</taxon>
    </lineage>
</organism>
<name>A0A2A6M7C3_RHIFR</name>
<feature type="region of interest" description="Disordered" evidence="1">
    <location>
        <begin position="1"/>
        <end position="35"/>
    </location>
</feature>
<dbReference type="SUPFAM" id="SSF53756">
    <property type="entry name" value="UDP-Glycosyltransferase/glycogen phosphorylase"/>
    <property type="match status" value="1"/>
</dbReference>